<dbReference type="GeneTree" id="ENSGT00390000009327"/>
<dbReference type="STRING" id="8005.ENSEEEP00000046229"/>
<evidence type="ECO:0000313" key="2">
    <source>
        <dbReference type="Ensembl" id="ENSEEEP00000046229.2"/>
    </source>
</evidence>
<name>A0A4W4HBQ4_ELEEL</name>
<dbReference type="PANTHER" id="PTHR14652">
    <property type="entry name" value="TYPE 2 DNA TOPOISOMERASE 6 SUBUNIT B-LIKE"/>
    <property type="match status" value="1"/>
</dbReference>
<protein>
    <submittedName>
        <fullName evidence="2">Uncharacterized protein</fullName>
    </submittedName>
</protein>
<dbReference type="Ensembl" id="ENSEEET00000046738.2">
    <property type="protein sequence ID" value="ENSEEEP00000046229.2"/>
    <property type="gene ID" value="ENSEEEG00000021777.2"/>
</dbReference>
<reference evidence="2" key="4">
    <citation type="submission" date="2025-08" db="UniProtKB">
        <authorList>
            <consortium name="Ensembl"/>
        </authorList>
    </citation>
    <scope>IDENTIFICATION</scope>
</reference>
<dbReference type="AlphaFoldDB" id="A0A4W4HBQ4"/>
<dbReference type="InterPro" id="IPR028040">
    <property type="entry name" value="TopoVIB-like"/>
</dbReference>
<organism evidence="2 3">
    <name type="scientific">Electrophorus electricus</name>
    <name type="common">Electric eel</name>
    <name type="synonym">Gymnotus electricus</name>
    <dbReference type="NCBI Taxonomy" id="8005"/>
    <lineage>
        <taxon>Eukaryota</taxon>
        <taxon>Metazoa</taxon>
        <taxon>Chordata</taxon>
        <taxon>Craniata</taxon>
        <taxon>Vertebrata</taxon>
        <taxon>Euteleostomi</taxon>
        <taxon>Actinopterygii</taxon>
        <taxon>Neopterygii</taxon>
        <taxon>Teleostei</taxon>
        <taxon>Ostariophysi</taxon>
        <taxon>Gymnotiformes</taxon>
        <taxon>Gymnotoidei</taxon>
        <taxon>Gymnotidae</taxon>
        <taxon>Electrophorus</taxon>
    </lineage>
</organism>
<reference evidence="3" key="1">
    <citation type="journal article" date="2014" name="Science">
        <title>Nonhuman genetics. Genomic basis for the convergent evolution of electric organs.</title>
        <authorList>
            <person name="Gallant J.R."/>
            <person name="Traeger L.L."/>
            <person name="Volkening J.D."/>
            <person name="Moffett H."/>
            <person name="Chen P.H."/>
            <person name="Novina C.D."/>
            <person name="Phillips G.N.Jr."/>
            <person name="Anand R."/>
            <person name="Wells G.B."/>
            <person name="Pinch M."/>
            <person name="Guth R."/>
            <person name="Unguez G.A."/>
            <person name="Albert J.S."/>
            <person name="Zakon H.H."/>
            <person name="Samanta M.P."/>
            <person name="Sussman M.R."/>
        </authorList>
    </citation>
    <scope>NUCLEOTIDE SEQUENCE [LARGE SCALE GENOMIC DNA]</scope>
</reference>
<feature type="compositionally biased region" description="Polar residues" evidence="1">
    <location>
        <begin position="354"/>
        <end position="372"/>
    </location>
</feature>
<evidence type="ECO:0000256" key="1">
    <source>
        <dbReference type="SAM" id="MobiDB-lite"/>
    </source>
</evidence>
<dbReference type="Pfam" id="PF15091">
    <property type="entry name" value="DUF4554"/>
    <property type="match status" value="1"/>
</dbReference>
<evidence type="ECO:0000313" key="3">
    <source>
        <dbReference type="Proteomes" id="UP000314983"/>
    </source>
</evidence>
<sequence>FSCRAKNRLSIMDHSISTDSALFVQSPFSVAHLPTCTRMHPFLGERLALMLPSEVVEAGLCGEVSMASFAMLGPCMDQYPNWPTRLSHIHISFIIPSGIPLKRGEGQLQLSYLHSLADSLAWAELGLAGVRHTDTQSAQGSLSGEVVFSVDDEHSQETQLWRSSAVNQVTEPECTVEQMVMLFLLIKYRDPFHSQLSDVIVSEEILERCFDKMLWYNDEKVRSALQSLLKSTLRGFLKRKKSQEKLQSAMSVILSSIKSIVSSSSSVDFRTACLNKLSCTLSVCGYLGLPGKRAHREMEQALSGSKRQCSEFFTWELEAFESSTWESLDSQMIPPPCSQGSQRQFVETGLAESPTPSLITTEQKQQQVKSHL</sequence>
<reference evidence="2" key="3">
    <citation type="submission" date="2020-05" db="EMBL/GenBank/DDBJ databases">
        <title>Electrophorus electricus (electric eel) genome, fEleEle1, primary haplotype.</title>
        <authorList>
            <person name="Myers G."/>
            <person name="Meyer A."/>
            <person name="Fedrigo O."/>
            <person name="Formenti G."/>
            <person name="Rhie A."/>
            <person name="Tracey A."/>
            <person name="Sims Y."/>
            <person name="Jarvis E.D."/>
        </authorList>
    </citation>
    <scope>NUCLEOTIDE SEQUENCE [LARGE SCALE GENOMIC DNA]</scope>
</reference>
<proteinExistence type="predicted"/>
<reference evidence="3" key="2">
    <citation type="journal article" date="2017" name="Sci. Adv.">
        <title>A tail of two voltages: Proteomic comparison of the three electric organs of the electric eel.</title>
        <authorList>
            <person name="Traeger L.L."/>
            <person name="Sabat G."/>
            <person name="Barrett-Wilt G.A."/>
            <person name="Wells G.B."/>
            <person name="Sussman M.R."/>
        </authorList>
    </citation>
    <scope>NUCLEOTIDE SEQUENCE [LARGE SCALE GENOMIC DNA]</scope>
</reference>
<reference evidence="2" key="5">
    <citation type="submission" date="2025-09" db="UniProtKB">
        <authorList>
            <consortium name="Ensembl"/>
        </authorList>
    </citation>
    <scope>IDENTIFICATION</scope>
</reference>
<dbReference type="Proteomes" id="UP000314983">
    <property type="component" value="Chromosome 12"/>
</dbReference>
<dbReference type="PANTHER" id="PTHR14652:SF2">
    <property type="entry name" value="TYPE 2 DNA TOPOISOMERASE 6 SUBUNIT B-LIKE"/>
    <property type="match status" value="1"/>
</dbReference>
<feature type="region of interest" description="Disordered" evidence="1">
    <location>
        <begin position="352"/>
        <end position="372"/>
    </location>
</feature>
<dbReference type="GO" id="GO:0042138">
    <property type="term" value="P:meiotic DNA double-strand break formation"/>
    <property type="evidence" value="ECO:0007669"/>
    <property type="project" value="InterPro"/>
</dbReference>
<dbReference type="OMA" id="ALEHETC"/>
<accession>A0A4W4HBQ4</accession>
<keyword evidence="3" id="KW-1185">Reference proteome</keyword>